<evidence type="ECO:0000256" key="4">
    <source>
        <dbReference type="ARBA" id="ARBA00022692"/>
    </source>
</evidence>
<feature type="transmembrane region" description="Helical" evidence="7">
    <location>
        <begin position="369"/>
        <end position="395"/>
    </location>
</feature>
<keyword evidence="5 7" id="KW-1133">Transmembrane helix</keyword>
<proteinExistence type="predicted"/>
<dbReference type="PRINTS" id="PR01036">
    <property type="entry name" value="TCRTETB"/>
</dbReference>
<organism evidence="9 10">
    <name type="scientific">Paenibacillus residui</name>
    <dbReference type="NCBI Taxonomy" id="629724"/>
    <lineage>
        <taxon>Bacteria</taxon>
        <taxon>Bacillati</taxon>
        <taxon>Bacillota</taxon>
        <taxon>Bacilli</taxon>
        <taxon>Bacillales</taxon>
        <taxon>Paenibacillaceae</taxon>
        <taxon>Paenibacillus</taxon>
    </lineage>
</organism>
<feature type="transmembrane region" description="Helical" evidence="7">
    <location>
        <begin position="150"/>
        <end position="170"/>
    </location>
</feature>
<name>A0ABW3D423_9BACL</name>
<dbReference type="SUPFAM" id="SSF103473">
    <property type="entry name" value="MFS general substrate transporter"/>
    <property type="match status" value="1"/>
</dbReference>
<evidence type="ECO:0000256" key="7">
    <source>
        <dbReference type="SAM" id="Phobius"/>
    </source>
</evidence>
<feature type="transmembrane region" description="Helical" evidence="7">
    <location>
        <begin position="176"/>
        <end position="200"/>
    </location>
</feature>
<sequence length="512" mass="54692">MNDQTIEQHSAIEEEAIRAGVKEWLGLAVLMLPTILLALDFTVLHLALPHLAIDLQASSTQQLWILDIYGFMIAGFLVTMGTVGDRIGRRRLLMIGASAFGVASIVAAFSFSTEMLLVTRALLGVAGATLMPSTLSLISHMFKNAKQRTVAISLWMMSFSGGAVLGPAVGGVLLQFFWWGSVFLMAVPVMVLLLIVAPFLLPEQRHPNAGKVDLLSVVLSLFAILFIIYGIKHFASNGWNVTAFLWIVIGAGVGWMFVKRQLILRDPLLELKLFNNKRFSGSLSMMLVGAIVQGGFVLLFAQYLQMVVQMTPIEAGIWMTFLSVGSIIGSLIAPVLIRWTSRFGAIAIGLIISAVACLLIIFLEVDSSIAYSIMISVLLTTGFGPLFVLTTDLVIGFAPPEKSGSAASLSETSGELGMALGVAIIGSIATALYRFHIDLPGTVPEELAQLAQDTIAGAVGTMDLLPSGVAASLLAQAQASFMTAFQTVGGISLAILVGLIFVTLTLFRQVKS</sequence>
<accession>A0ABW3D423</accession>
<comment type="caution">
    <text evidence="9">The sequence shown here is derived from an EMBL/GenBank/DDBJ whole genome shotgun (WGS) entry which is preliminary data.</text>
</comment>
<feature type="transmembrane region" description="Helical" evidence="7">
    <location>
        <begin position="24"/>
        <end position="48"/>
    </location>
</feature>
<dbReference type="Pfam" id="PF07690">
    <property type="entry name" value="MFS_1"/>
    <property type="match status" value="1"/>
</dbReference>
<dbReference type="CDD" id="cd17321">
    <property type="entry name" value="MFS_MMR_MDR_like"/>
    <property type="match status" value="1"/>
</dbReference>
<dbReference type="PROSITE" id="PS50850">
    <property type="entry name" value="MFS"/>
    <property type="match status" value="1"/>
</dbReference>
<comment type="subcellular location">
    <subcellularLocation>
        <location evidence="1">Cell membrane</location>
        <topology evidence="1">Multi-pass membrane protein</topology>
    </subcellularLocation>
</comment>
<dbReference type="RefSeq" id="WP_379286019.1">
    <property type="nucleotide sequence ID" value="NZ_JBHTIU010000009.1"/>
</dbReference>
<keyword evidence="6 7" id="KW-0472">Membrane</keyword>
<evidence type="ECO:0000256" key="6">
    <source>
        <dbReference type="ARBA" id="ARBA00023136"/>
    </source>
</evidence>
<evidence type="ECO:0000259" key="8">
    <source>
        <dbReference type="PROSITE" id="PS50850"/>
    </source>
</evidence>
<feature type="transmembrane region" description="Helical" evidence="7">
    <location>
        <begin position="343"/>
        <end position="363"/>
    </location>
</feature>
<dbReference type="PANTHER" id="PTHR42718">
    <property type="entry name" value="MAJOR FACILITATOR SUPERFAMILY MULTIDRUG TRANSPORTER MFSC"/>
    <property type="match status" value="1"/>
</dbReference>
<evidence type="ECO:0000256" key="5">
    <source>
        <dbReference type="ARBA" id="ARBA00022989"/>
    </source>
</evidence>
<feature type="transmembrane region" description="Helical" evidence="7">
    <location>
        <begin position="315"/>
        <end position="336"/>
    </location>
</feature>
<evidence type="ECO:0000256" key="2">
    <source>
        <dbReference type="ARBA" id="ARBA00022448"/>
    </source>
</evidence>
<keyword evidence="3" id="KW-1003">Cell membrane</keyword>
<dbReference type="InterPro" id="IPR036259">
    <property type="entry name" value="MFS_trans_sf"/>
</dbReference>
<feature type="transmembrane region" description="Helical" evidence="7">
    <location>
        <begin position="117"/>
        <end position="138"/>
    </location>
</feature>
<gene>
    <name evidence="9" type="ORF">ACFQ03_03220</name>
</gene>
<feature type="transmembrane region" description="Helical" evidence="7">
    <location>
        <begin position="279"/>
        <end position="303"/>
    </location>
</feature>
<feature type="transmembrane region" description="Helical" evidence="7">
    <location>
        <begin position="487"/>
        <end position="507"/>
    </location>
</feature>
<reference evidence="10" key="1">
    <citation type="journal article" date="2019" name="Int. J. Syst. Evol. Microbiol.">
        <title>The Global Catalogue of Microorganisms (GCM) 10K type strain sequencing project: providing services to taxonomists for standard genome sequencing and annotation.</title>
        <authorList>
            <consortium name="The Broad Institute Genomics Platform"/>
            <consortium name="The Broad Institute Genome Sequencing Center for Infectious Disease"/>
            <person name="Wu L."/>
            <person name="Ma J."/>
        </authorList>
    </citation>
    <scope>NUCLEOTIDE SEQUENCE [LARGE SCALE GENOMIC DNA]</scope>
    <source>
        <strain evidence="10">CCUG 57263</strain>
    </source>
</reference>
<feature type="transmembrane region" description="Helical" evidence="7">
    <location>
        <begin position="212"/>
        <end position="231"/>
    </location>
</feature>
<feature type="transmembrane region" description="Helical" evidence="7">
    <location>
        <begin position="237"/>
        <end position="258"/>
    </location>
</feature>
<dbReference type="Gene3D" id="1.20.1720.10">
    <property type="entry name" value="Multidrug resistance protein D"/>
    <property type="match status" value="1"/>
</dbReference>
<evidence type="ECO:0000313" key="9">
    <source>
        <dbReference type="EMBL" id="MFD0868147.1"/>
    </source>
</evidence>
<keyword evidence="10" id="KW-1185">Reference proteome</keyword>
<evidence type="ECO:0000256" key="3">
    <source>
        <dbReference type="ARBA" id="ARBA00022475"/>
    </source>
</evidence>
<dbReference type="InterPro" id="IPR011701">
    <property type="entry name" value="MFS"/>
</dbReference>
<feature type="transmembrane region" description="Helical" evidence="7">
    <location>
        <begin position="416"/>
        <end position="435"/>
    </location>
</feature>
<protein>
    <submittedName>
        <fullName evidence="9">MFS transporter</fullName>
    </submittedName>
</protein>
<dbReference type="PANTHER" id="PTHR42718:SF47">
    <property type="entry name" value="METHYL VIOLOGEN RESISTANCE PROTEIN SMVA"/>
    <property type="match status" value="1"/>
</dbReference>
<feature type="transmembrane region" description="Helical" evidence="7">
    <location>
        <begin position="63"/>
        <end position="80"/>
    </location>
</feature>
<feature type="domain" description="Major facilitator superfamily (MFS) profile" evidence="8">
    <location>
        <begin position="26"/>
        <end position="510"/>
    </location>
</feature>
<keyword evidence="2" id="KW-0813">Transport</keyword>
<keyword evidence="4 7" id="KW-0812">Transmembrane</keyword>
<evidence type="ECO:0000256" key="1">
    <source>
        <dbReference type="ARBA" id="ARBA00004651"/>
    </source>
</evidence>
<feature type="transmembrane region" description="Helical" evidence="7">
    <location>
        <begin position="92"/>
        <end position="111"/>
    </location>
</feature>
<dbReference type="EMBL" id="JBHTIU010000009">
    <property type="protein sequence ID" value="MFD0868147.1"/>
    <property type="molecule type" value="Genomic_DNA"/>
</dbReference>
<evidence type="ECO:0000313" key="10">
    <source>
        <dbReference type="Proteomes" id="UP001597120"/>
    </source>
</evidence>
<dbReference type="Gene3D" id="1.20.1250.20">
    <property type="entry name" value="MFS general substrate transporter like domains"/>
    <property type="match status" value="1"/>
</dbReference>
<dbReference type="Proteomes" id="UP001597120">
    <property type="component" value="Unassembled WGS sequence"/>
</dbReference>
<dbReference type="InterPro" id="IPR020846">
    <property type="entry name" value="MFS_dom"/>
</dbReference>